<evidence type="ECO:0000313" key="3">
    <source>
        <dbReference type="EMBL" id="CAI3997599.1"/>
    </source>
</evidence>
<dbReference type="EMBL" id="CAMXCT010002358">
    <property type="protein sequence ID" value="CAI3997599.1"/>
    <property type="molecule type" value="Genomic_DNA"/>
</dbReference>
<dbReference type="Gene3D" id="3.40.50.300">
    <property type="entry name" value="P-loop containing nucleotide triphosphate hydrolases"/>
    <property type="match status" value="1"/>
</dbReference>
<dbReference type="SUPFAM" id="SSF52540">
    <property type="entry name" value="P-loop containing nucleoside triphosphate hydrolases"/>
    <property type="match status" value="1"/>
</dbReference>
<dbReference type="OrthoDB" id="347435at2759"/>
<comment type="caution">
    <text evidence="3">The sequence shown here is derived from an EMBL/GenBank/DDBJ whole genome shotgun (WGS) entry which is preliminary data.</text>
</comment>
<feature type="domain" description="Chaperone DnaJ C-terminal" evidence="2">
    <location>
        <begin position="7"/>
        <end position="97"/>
    </location>
</feature>
<evidence type="ECO:0000313" key="5">
    <source>
        <dbReference type="EMBL" id="CAL4784911.1"/>
    </source>
</evidence>
<gene>
    <name evidence="3" type="ORF">C1SCF055_LOCUS23969</name>
</gene>
<dbReference type="EMBL" id="CAMXCT030002358">
    <property type="protein sequence ID" value="CAL4784911.1"/>
    <property type="molecule type" value="Genomic_DNA"/>
</dbReference>
<dbReference type="InterPro" id="IPR027417">
    <property type="entry name" value="P-loop_NTPase"/>
</dbReference>
<proteinExistence type="predicted"/>
<dbReference type="EMBL" id="CAMXCT020002358">
    <property type="protein sequence ID" value="CAL1150974.1"/>
    <property type="molecule type" value="Genomic_DNA"/>
</dbReference>
<dbReference type="PANTHER" id="PTHR10285">
    <property type="entry name" value="URIDINE KINASE"/>
    <property type="match status" value="1"/>
</dbReference>
<reference evidence="4" key="2">
    <citation type="submission" date="2024-04" db="EMBL/GenBank/DDBJ databases">
        <authorList>
            <person name="Chen Y."/>
            <person name="Shah S."/>
            <person name="Dougan E. K."/>
            <person name="Thang M."/>
            <person name="Chan C."/>
        </authorList>
    </citation>
    <scope>NUCLEOTIDE SEQUENCE [LARGE SCALE GENOMIC DNA]</scope>
</reference>
<dbReference type="Gene3D" id="2.60.260.20">
    <property type="entry name" value="Urease metallochaperone UreE, N-terminal domain"/>
    <property type="match status" value="1"/>
</dbReference>
<evidence type="ECO:0000259" key="2">
    <source>
        <dbReference type="Pfam" id="PF01556"/>
    </source>
</evidence>
<keyword evidence="6" id="KW-1185">Reference proteome</keyword>
<protein>
    <submittedName>
        <fullName evidence="5">Patched domain-containing protein 2</fullName>
    </submittedName>
</protein>
<feature type="compositionally biased region" description="Acidic residues" evidence="1">
    <location>
        <begin position="1049"/>
        <end position="1089"/>
    </location>
</feature>
<reference evidence="3" key="1">
    <citation type="submission" date="2022-10" db="EMBL/GenBank/DDBJ databases">
        <authorList>
            <person name="Chen Y."/>
            <person name="Dougan E. K."/>
            <person name="Chan C."/>
            <person name="Rhodes N."/>
            <person name="Thang M."/>
        </authorList>
    </citation>
    <scope>NUCLEOTIDE SEQUENCE</scope>
</reference>
<feature type="compositionally biased region" description="Pro residues" evidence="1">
    <location>
        <begin position="1029"/>
        <end position="1039"/>
    </location>
</feature>
<evidence type="ECO:0000313" key="4">
    <source>
        <dbReference type="EMBL" id="CAL1150974.1"/>
    </source>
</evidence>
<name>A0A9P1CTS6_9DINO</name>
<evidence type="ECO:0000256" key="1">
    <source>
        <dbReference type="SAM" id="MobiDB-lite"/>
    </source>
</evidence>
<evidence type="ECO:0000313" key="6">
    <source>
        <dbReference type="Proteomes" id="UP001152797"/>
    </source>
</evidence>
<dbReference type="Pfam" id="PF01556">
    <property type="entry name" value="DnaJ_C"/>
    <property type="match status" value="1"/>
</dbReference>
<feature type="region of interest" description="Disordered" evidence="1">
    <location>
        <begin position="1029"/>
        <end position="1089"/>
    </location>
</feature>
<organism evidence="3">
    <name type="scientific">Cladocopium goreaui</name>
    <dbReference type="NCBI Taxonomy" id="2562237"/>
    <lineage>
        <taxon>Eukaryota</taxon>
        <taxon>Sar</taxon>
        <taxon>Alveolata</taxon>
        <taxon>Dinophyceae</taxon>
        <taxon>Suessiales</taxon>
        <taxon>Symbiodiniaceae</taxon>
        <taxon>Cladocopium</taxon>
    </lineage>
</organism>
<dbReference type="Proteomes" id="UP001152797">
    <property type="component" value="Unassembled WGS sequence"/>
</dbReference>
<dbReference type="InterPro" id="IPR002939">
    <property type="entry name" value="DnaJ_C"/>
</dbReference>
<dbReference type="AlphaFoldDB" id="A0A9P1CTS6"/>
<accession>A0A9P1CTS6</accession>
<sequence length="1089" mass="121866">MTKSMRQVPLEEFLCGAIRHVKVNVEELRKAGHILLQDTFEVLVPKGAPDGHRVTFQRKVRGGDVIFVLQELAHPSWKRHGCHLLLEKTISLTQAAVLASRRWSTERGRPGCRRLGPPLASCEVRLWGPGGTRGRSPEVLAAEAEKSRLSQAWRSPTDDIEDFIRQGPLYQRLLLICPAPAIAEWMDKAQAIAEQLRVGTILPQEMEEQMSKRIYHLYLPLYFWMRHQALERRSSRSHGGAVVFGISAPQGFGKTTTMQLLEALFVADGFNFQAVSIDDFYLPATWQEEVANVYSDNALLQSRGNAGTHDIRLGSETLKALKSAEEGEVLVPRFDKSALNGRGDQVPKHRWTPVALPCDVVVLEGWMVGFKAEENSQAVAAVNRDLPLINEKLKKYQAWNDLIDCFCVFAMEEIDQVYTWRSQAEEAMKRSGRDGMSPSEVKEFVDRYMPAYIAYRLGPQVQASTRPHLMEDMRCKDIEPFLKGTDWKQDRHRAFGWKEAETGPLLRLSLKRLVVECPGEMWDLRPVEEAEWLRFDDFDAFAGQDAALLKTGDLDACKDVCRRNGWSGFTYFENRAYFRAQDRSALLETKKRSPGSILFVAPGNTQKLQRCILNAGMPELSRPTRRGHLFVTLRIETKETLDEATKKVLRQAGWGEASVAKQILKDVPSPKKMDQLISMDLDPPVTAPKRRCCSKAPAGAEATPDEIFQVINSIDWSQKKPLVTREVTVGDYTWDRSSILLSVGPPGPQQIRLRGGRNRDLMKKALQECLDSERSVWLGFKKFRVGMPWCLVLRCPCLVLSMTLLAVFGLIGLGVTSAPIVLNTDFDSFMDSDSAASLNFNSIVQAINDARAAAAGRRLMEVEQPEGDLHSLEELGLVLEDGTPAGRRLQSGLKLYRTFSFQLTYAREDGGNLMSETTLRYMRNIEVLVKSFSDYQALCAEAEARYKNHCDPGISLLNMVFPFQAPDGQDTRLYLNGTGNAVPLAVAVALAKEARHSTARRIVGVRACGDLVRTCQKLWMKRYGVAPIPPPAMPPPPDPAAAAGGAGGSEEEGEEEEEEEQEQEDEEGEEEEVKETDPVLEMEDGCLPT</sequence>